<dbReference type="Proteomes" id="UP001631969">
    <property type="component" value="Unassembled WGS sequence"/>
</dbReference>
<name>A0ACC7NSU0_9BACL</name>
<gene>
    <name evidence="1" type="ORF">ACI1P1_05725</name>
</gene>
<protein>
    <submittedName>
        <fullName evidence="1">Uncharacterized protein</fullName>
    </submittedName>
</protein>
<evidence type="ECO:0000313" key="2">
    <source>
        <dbReference type="Proteomes" id="UP001631969"/>
    </source>
</evidence>
<accession>A0ACC7NSU0</accession>
<organism evidence="1 2">
    <name type="scientific">Paenibacillus mesotrionivorans</name>
    <dbReference type="NCBI Taxonomy" id="3160968"/>
    <lineage>
        <taxon>Bacteria</taxon>
        <taxon>Bacillati</taxon>
        <taxon>Bacillota</taxon>
        <taxon>Bacilli</taxon>
        <taxon>Bacillales</taxon>
        <taxon>Paenibacillaceae</taxon>
        <taxon>Paenibacillus</taxon>
    </lineage>
</organism>
<sequence length="189" mass="21084">MKARPGTAIAKKIIRRPRSAGLPKSRLMEMYREQVKKFHTARTPVITQRTVSIGTDSSWFNAAVIDRNPDWVPVTNASYVWYSGNLSRENAIVSTRFTLSQRRRILSASLFLAVDNYATVIINGVPLVYDAPTNQTSNFNPGRTFNIGSFLRRGRNDVVIIAFNFEGARTPANPAGVAARLDIRQSSLL</sequence>
<keyword evidence="2" id="KW-1185">Reference proteome</keyword>
<reference evidence="1" key="1">
    <citation type="submission" date="2024-12" db="EMBL/GenBank/DDBJ databases">
        <authorList>
            <person name="Wu N."/>
        </authorList>
    </citation>
    <scope>NUCLEOTIDE SEQUENCE</scope>
    <source>
        <strain evidence="1">P15</strain>
    </source>
</reference>
<evidence type="ECO:0000313" key="1">
    <source>
        <dbReference type="EMBL" id="MFM9327799.1"/>
    </source>
</evidence>
<proteinExistence type="predicted"/>
<dbReference type="EMBL" id="JBJURJ010000003">
    <property type="protein sequence ID" value="MFM9327799.1"/>
    <property type="molecule type" value="Genomic_DNA"/>
</dbReference>
<comment type="caution">
    <text evidence="1">The sequence shown here is derived from an EMBL/GenBank/DDBJ whole genome shotgun (WGS) entry which is preliminary data.</text>
</comment>